<evidence type="ECO:0000259" key="10">
    <source>
        <dbReference type="PROSITE" id="PS51007"/>
    </source>
</evidence>
<dbReference type="GO" id="GO:0042597">
    <property type="term" value="C:periplasmic space"/>
    <property type="evidence" value="ECO:0007669"/>
    <property type="project" value="UniProtKB-SubCell"/>
</dbReference>
<name>A0A6P2D320_9BACT</name>
<dbReference type="InterPro" id="IPR004852">
    <property type="entry name" value="Di-haem_cyt_c_peroxidsae"/>
</dbReference>
<dbReference type="PROSITE" id="PS51007">
    <property type="entry name" value="CYTC"/>
    <property type="match status" value="1"/>
</dbReference>
<dbReference type="PANTHER" id="PTHR30600">
    <property type="entry name" value="CYTOCHROME C PEROXIDASE-RELATED"/>
    <property type="match status" value="1"/>
</dbReference>
<evidence type="ECO:0000256" key="2">
    <source>
        <dbReference type="ARBA" id="ARBA00022617"/>
    </source>
</evidence>
<evidence type="ECO:0000256" key="7">
    <source>
        <dbReference type="ARBA" id="ARBA00023004"/>
    </source>
</evidence>
<dbReference type="Proteomes" id="UP000464178">
    <property type="component" value="Chromosome"/>
</dbReference>
<organism evidence="11 12">
    <name type="scientific">Gemmata massiliana</name>
    <dbReference type="NCBI Taxonomy" id="1210884"/>
    <lineage>
        <taxon>Bacteria</taxon>
        <taxon>Pseudomonadati</taxon>
        <taxon>Planctomycetota</taxon>
        <taxon>Planctomycetia</taxon>
        <taxon>Gemmatales</taxon>
        <taxon>Gemmataceae</taxon>
        <taxon>Gemmata</taxon>
    </lineage>
</organism>
<keyword evidence="4" id="KW-0732">Signal</keyword>
<evidence type="ECO:0000313" key="12">
    <source>
        <dbReference type="Proteomes" id="UP000464178"/>
    </source>
</evidence>
<dbReference type="PIRSF" id="PIRSF000294">
    <property type="entry name" value="Cytochrome-c_peroxidase"/>
    <property type="match status" value="1"/>
</dbReference>
<evidence type="ECO:0000256" key="4">
    <source>
        <dbReference type="ARBA" id="ARBA00022729"/>
    </source>
</evidence>
<proteinExistence type="predicted"/>
<dbReference type="InterPro" id="IPR009056">
    <property type="entry name" value="Cyt_c-like_dom"/>
</dbReference>
<dbReference type="Pfam" id="PF03150">
    <property type="entry name" value="CCP_MauG"/>
    <property type="match status" value="1"/>
</dbReference>
<protein>
    <recommendedName>
        <fullName evidence="10">Cytochrome c domain-containing protein</fullName>
    </recommendedName>
</protein>
<comment type="PTM">
    <text evidence="8">Binds 2 heme groups per subunit.</text>
</comment>
<sequence>MRAMSRMSRHSVLWGVLVPATLIGGERPQLTLAANAPQEKDSELLKDARDTFEPLPKDMATREFPVSPERVSLGRKLFFDPRISVDGTVSCSRCHLSALYATDALPKSHGARDKMLPRNANTLFNTALQFKQHWRGDFENVEAQAKHALTGPGFGNPDFAAAMARVNAITGYPELFKKAFPDEADPVNADNWGKAIGAFERTLVTPSRFDEYLGGKADALTPAERNGLRVFMDIGCANCHSGVGIGGSKFRKFGVKEDYWKATGSKEIDKGRFDLTKDAADTYTFKVPGLRNVEMTAPYFHDGSVDALPGAVRVMARVQLGKTLSDEDTGAIITFLKSLTGKPPADFITAPVLPPAGFK</sequence>
<evidence type="ECO:0000256" key="3">
    <source>
        <dbReference type="ARBA" id="ARBA00022723"/>
    </source>
</evidence>
<keyword evidence="7 9" id="KW-0408">Iron</keyword>
<evidence type="ECO:0000256" key="6">
    <source>
        <dbReference type="ARBA" id="ARBA00023002"/>
    </source>
</evidence>
<dbReference type="Gene3D" id="1.10.760.10">
    <property type="entry name" value="Cytochrome c-like domain"/>
    <property type="match status" value="2"/>
</dbReference>
<evidence type="ECO:0000256" key="9">
    <source>
        <dbReference type="PIRSR" id="PIRSR000294-2"/>
    </source>
</evidence>
<feature type="domain" description="Cytochrome c" evidence="10">
    <location>
        <begin position="222"/>
        <end position="340"/>
    </location>
</feature>
<dbReference type="KEGG" id="gms:SOIL9_39140"/>
<evidence type="ECO:0000256" key="1">
    <source>
        <dbReference type="ARBA" id="ARBA00004418"/>
    </source>
</evidence>
<dbReference type="AlphaFoldDB" id="A0A6P2D320"/>
<dbReference type="EMBL" id="LR593886">
    <property type="protein sequence ID" value="VTR93800.1"/>
    <property type="molecule type" value="Genomic_DNA"/>
</dbReference>
<dbReference type="GO" id="GO:0009055">
    <property type="term" value="F:electron transfer activity"/>
    <property type="evidence" value="ECO:0007669"/>
    <property type="project" value="InterPro"/>
</dbReference>
<dbReference type="InterPro" id="IPR026259">
    <property type="entry name" value="MauG/Cytc_peroxidase"/>
</dbReference>
<keyword evidence="2 8" id="KW-0349">Heme</keyword>
<feature type="binding site" description="covalent" evidence="8">
    <location>
        <position position="239"/>
    </location>
    <ligand>
        <name>heme c</name>
        <dbReference type="ChEBI" id="CHEBI:61717"/>
        <label>2</label>
    </ligand>
</feature>
<feature type="binding site" description="covalent" evidence="8">
    <location>
        <position position="94"/>
    </location>
    <ligand>
        <name>heme c</name>
        <dbReference type="ChEBI" id="CHEBI:61717"/>
        <label>1</label>
    </ligand>
</feature>
<dbReference type="SUPFAM" id="SSF46626">
    <property type="entry name" value="Cytochrome c"/>
    <property type="match status" value="2"/>
</dbReference>
<dbReference type="PANTHER" id="PTHR30600:SF7">
    <property type="entry name" value="CYTOCHROME C PEROXIDASE-RELATED"/>
    <property type="match status" value="1"/>
</dbReference>
<evidence type="ECO:0000256" key="8">
    <source>
        <dbReference type="PIRSR" id="PIRSR000294-1"/>
    </source>
</evidence>
<accession>A0A6P2D320</accession>
<feature type="binding site" description="axial binding residue" evidence="9">
    <location>
        <position position="240"/>
    </location>
    <ligand>
        <name>heme c</name>
        <dbReference type="ChEBI" id="CHEBI:61717"/>
        <label>2</label>
    </ligand>
    <ligandPart>
        <name>Fe</name>
        <dbReference type="ChEBI" id="CHEBI:18248"/>
    </ligandPart>
</feature>
<gene>
    <name evidence="11" type="ORF">SOIL9_39140</name>
</gene>
<feature type="binding site" description="axial binding residue" evidence="9">
    <location>
        <position position="315"/>
    </location>
    <ligand>
        <name>heme c</name>
        <dbReference type="ChEBI" id="CHEBI:61717"/>
        <label>2</label>
    </ligand>
    <ligandPart>
        <name>Fe</name>
        <dbReference type="ChEBI" id="CHEBI:18248"/>
    </ligandPart>
</feature>
<feature type="binding site" description="covalent" evidence="8">
    <location>
        <position position="91"/>
    </location>
    <ligand>
        <name>heme c</name>
        <dbReference type="ChEBI" id="CHEBI:61717"/>
        <label>1</label>
    </ligand>
</feature>
<comment type="subcellular location">
    <subcellularLocation>
        <location evidence="1">Periplasm</location>
    </subcellularLocation>
</comment>
<keyword evidence="11" id="KW-0575">Peroxidase</keyword>
<dbReference type="GO" id="GO:0004130">
    <property type="term" value="F:cytochrome-c peroxidase activity"/>
    <property type="evidence" value="ECO:0007669"/>
    <property type="project" value="TreeGrafter"/>
</dbReference>
<keyword evidence="6" id="KW-0560">Oxidoreductase</keyword>
<comment type="cofactor">
    <cofactor evidence="8">
        <name>heme</name>
        <dbReference type="ChEBI" id="CHEBI:30413"/>
    </cofactor>
    <text evidence="8">Binds 2 heme groups.</text>
</comment>
<dbReference type="InterPro" id="IPR051395">
    <property type="entry name" value="Cytochrome_c_Peroxidase/MauG"/>
</dbReference>
<keyword evidence="3 9" id="KW-0479">Metal-binding</keyword>
<keyword evidence="5" id="KW-0574">Periplasm</keyword>
<keyword evidence="12" id="KW-1185">Reference proteome</keyword>
<evidence type="ECO:0000313" key="11">
    <source>
        <dbReference type="EMBL" id="VTR93800.1"/>
    </source>
</evidence>
<dbReference type="GO" id="GO:0046872">
    <property type="term" value="F:metal ion binding"/>
    <property type="evidence" value="ECO:0007669"/>
    <property type="project" value="UniProtKB-KW"/>
</dbReference>
<feature type="binding site" description="axial binding residue" evidence="9">
    <location>
        <position position="95"/>
    </location>
    <ligand>
        <name>heme c</name>
        <dbReference type="ChEBI" id="CHEBI:61717"/>
        <label>1</label>
    </ligand>
    <ligandPart>
        <name>Fe</name>
        <dbReference type="ChEBI" id="CHEBI:18248"/>
    </ligandPart>
</feature>
<dbReference type="InterPro" id="IPR036909">
    <property type="entry name" value="Cyt_c-like_dom_sf"/>
</dbReference>
<evidence type="ECO:0000256" key="5">
    <source>
        <dbReference type="ARBA" id="ARBA00022764"/>
    </source>
</evidence>
<feature type="binding site" description="covalent" evidence="8">
    <location>
        <position position="236"/>
    </location>
    <ligand>
        <name>heme c</name>
        <dbReference type="ChEBI" id="CHEBI:61717"/>
        <label>2</label>
    </ligand>
</feature>
<dbReference type="GO" id="GO:0020037">
    <property type="term" value="F:heme binding"/>
    <property type="evidence" value="ECO:0007669"/>
    <property type="project" value="InterPro"/>
</dbReference>
<reference evidence="11 12" key="1">
    <citation type="submission" date="2019-05" db="EMBL/GenBank/DDBJ databases">
        <authorList>
            <consortium name="Science for Life Laboratories"/>
        </authorList>
    </citation>
    <scope>NUCLEOTIDE SEQUENCE [LARGE SCALE GENOMIC DNA]</scope>
    <source>
        <strain evidence="11">Soil9</strain>
    </source>
</reference>